<feature type="domain" description="TerD" evidence="3">
    <location>
        <begin position="25"/>
        <end position="152"/>
    </location>
</feature>
<dbReference type="Proteomes" id="UP001500635">
    <property type="component" value="Unassembled WGS sequence"/>
</dbReference>
<comment type="similarity">
    <text evidence="1">Belongs to the CAPAB/TerDEXZ family.</text>
</comment>
<feature type="domain" description="Alkaline phosphatase-like protein PglZ C-terminal" evidence="4">
    <location>
        <begin position="209"/>
        <end position="308"/>
    </location>
</feature>
<name>A0ABP8J1S5_9ACTN</name>
<dbReference type="Pfam" id="PF25863">
    <property type="entry name" value="PglZ_C"/>
    <property type="match status" value="1"/>
</dbReference>
<dbReference type="InterPro" id="IPR051324">
    <property type="entry name" value="Stress/Tellurium_Resist"/>
</dbReference>
<evidence type="ECO:0000259" key="3">
    <source>
        <dbReference type="Pfam" id="PF02342"/>
    </source>
</evidence>
<feature type="compositionally biased region" description="Pro residues" evidence="2">
    <location>
        <begin position="167"/>
        <end position="177"/>
    </location>
</feature>
<dbReference type="InterPro" id="IPR003325">
    <property type="entry name" value="TerD"/>
</dbReference>
<dbReference type="Gene3D" id="2.60.60.30">
    <property type="entry name" value="sav2460 like domains"/>
    <property type="match status" value="1"/>
</dbReference>
<dbReference type="InterPro" id="IPR058882">
    <property type="entry name" value="PglZ_C"/>
</dbReference>
<dbReference type="PANTHER" id="PTHR32097">
    <property type="entry name" value="CAMP-BINDING PROTEIN 1-RELATED"/>
    <property type="match status" value="1"/>
</dbReference>
<comment type="caution">
    <text evidence="5">The sequence shown here is derived from an EMBL/GenBank/DDBJ whole genome shotgun (WGS) entry which is preliminary data.</text>
</comment>
<dbReference type="EMBL" id="BAABFR010000002">
    <property type="protein sequence ID" value="GAA4383451.1"/>
    <property type="molecule type" value="Genomic_DNA"/>
</dbReference>
<evidence type="ECO:0000313" key="6">
    <source>
        <dbReference type="Proteomes" id="UP001500635"/>
    </source>
</evidence>
<dbReference type="PANTHER" id="PTHR32097:SF4">
    <property type="entry name" value="GENERAL STRESS PROTEIN 16U"/>
    <property type="match status" value="1"/>
</dbReference>
<evidence type="ECO:0008006" key="7">
    <source>
        <dbReference type="Google" id="ProtNLM"/>
    </source>
</evidence>
<dbReference type="CDD" id="cd06974">
    <property type="entry name" value="TerD_like"/>
    <property type="match status" value="1"/>
</dbReference>
<keyword evidence="6" id="KW-1185">Reference proteome</keyword>
<reference evidence="6" key="1">
    <citation type="journal article" date="2019" name="Int. J. Syst. Evol. Microbiol.">
        <title>The Global Catalogue of Microorganisms (GCM) 10K type strain sequencing project: providing services to taxonomists for standard genome sequencing and annotation.</title>
        <authorList>
            <consortium name="The Broad Institute Genomics Platform"/>
            <consortium name="The Broad Institute Genome Sequencing Center for Infectious Disease"/>
            <person name="Wu L."/>
            <person name="Ma J."/>
        </authorList>
    </citation>
    <scope>NUCLEOTIDE SEQUENCE [LARGE SCALE GENOMIC DNA]</scope>
    <source>
        <strain evidence="6">JCM 17688</strain>
    </source>
</reference>
<dbReference type="RefSeq" id="WP_344989780.1">
    <property type="nucleotide sequence ID" value="NZ_BAABFR010000002.1"/>
</dbReference>
<evidence type="ECO:0000313" key="5">
    <source>
        <dbReference type="EMBL" id="GAA4383451.1"/>
    </source>
</evidence>
<dbReference type="Pfam" id="PF02342">
    <property type="entry name" value="TerD"/>
    <property type="match status" value="1"/>
</dbReference>
<evidence type="ECO:0000256" key="1">
    <source>
        <dbReference type="ARBA" id="ARBA00008775"/>
    </source>
</evidence>
<evidence type="ECO:0000256" key="2">
    <source>
        <dbReference type="SAM" id="MobiDB-lite"/>
    </source>
</evidence>
<organism evidence="5 6">
    <name type="scientific">Tsukamurella soli</name>
    <dbReference type="NCBI Taxonomy" id="644556"/>
    <lineage>
        <taxon>Bacteria</taxon>
        <taxon>Bacillati</taxon>
        <taxon>Actinomycetota</taxon>
        <taxon>Actinomycetes</taxon>
        <taxon>Mycobacteriales</taxon>
        <taxon>Tsukamurellaceae</taxon>
        <taxon>Tsukamurella</taxon>
    </lineage>
</organism>
<evidence type="ECO:0000259" key="4">
    <source>
        <dbReference type="Pfam" id="PF25863"/>
    </source>
</evidence>
<protein>
    <recommendedName>
        <fullName evidence="7">Stress response protein SCP2</fullName>
    </recommendedName>
</protein>
<proteinExistence type="inferred from homology"/>
<gene>
    <name evidence="5" type="ORF">GCM10023147_02700</name>
</gene>
<feature type="region of interest" description="Disordered" evidence="2">
    <location>
        <begin position="165"/>
        <end position="210"/>
    </location>
</feature>
<accession>A0ABP8J1S5</accession>
<sequence length="309" mass="31865">MTTMRRGENRPAPAGDLAVAVECAAALDLSALLLTAEGRVRSDADLVFYNNRSGPGVDLIADVVHVRPDEVPAEVHTIAVAASIDGDGTFGSIGPITAQVDGPGASVRFPVEGLTSETALIVAEVYRWNGMWKIRAVGQGYDTGLAGVVTAFGVDVDDTPAAACPVAPAPAHTPTPAPARGGGKQDDGPSPRESGAEPPAPLSPSTGTPADLARAVMTSAVYGEQKGLAGRLVVTDSQVEELLVALLASASRELVSRAVAETLGIETRNVNGAVSQVRKLLNVDQYDVLTVDGDVVVLDVDALREQFEV</sequence>